<protein>
    <recommendedName>
        <fullName evidence="4">Glutathione-binding protein GsiB</fullName>
    </recommendedName>
</protein>
<dbReference type="EMBL" id="JFHN01000025">
    <property type="protein sequence ID" value="EXU76660.1"/>
    <property type="molecule type" value="Genomic_DNA"/>
</dbReference>
<name>A0A014NS18_9GAMM</name>
<dbReference type="STRING" id="69222.BG55_04395"/>
<evidence type="ECO:0000259" key="9">
    <source>
        <dbReference type="Pfam" id="PF00496"/>
    </source>
</evidence>
<evidence type="ECO:0000256" key="2">
    <source>
        <dbReference type="ARBA" id="ARBA00004418"/>
    </source>
</evidence>
<feature type="signal peptide" evidence="8">
    <location>
        <begin position="1"/>
        <end position="24"/>
    </location>
</feature>
<dbReference type="GO" id="GO:1904680">
    <property type="term" value="F:peptide transmembrane transporter activity"/>
    <property type="evidence" value="ECO:0007669"/>
    <property type="project" value="TreeGrafter"/>
</dbReference>
<evidence type="ECO:0000256" key="4">
    <source>
        <dbReference type="ARBA" id="ARBA00017393"/>
    </source>
</evidence>
<dbReference type="CDD" id="cd08499">
    <property type="entry name" value="PBP2_Ylib_like"/>
    <property type="match status" value="1"/>
</dbReference>
<keyword evidence="7" id="KW-0574">Periplasm</keyword>
<comment type="function">
    <text evidence="1">Part of the ABC transporter complex GsiABCD involved in glutathione import. Binds glutathione.</text>
</comment>
<comment type="similarity">
    <text evidence="3">Belongs to the bacterial solute-binding protein 5 family.</text>
</comment>
<evidence type="ECO:0000256" key="1">
    <source>
        <dbReference type="ARBA" id="ARBA00003489"/>
    </source>
</evidence>
<dbReference type="SUPFAM" id="SSF53850">
    <property type="entry name" value="Periplasmic binding protein-like II"/>
    <property type="match status" value="1"/>
</dbReference>
<dbReference type="PANTHER" id="PTHR30290">
    <property type="entry name" value="PERIPLASMIC BINDING COMPONENT OF ABC TRANSPORTER"/>
    <property type="match status" value="1"/>
</dbReference>
<evidence type="ECO:0000313" key="11">
    <source>
        <dbReference type="Proteomes" id="UP000019918"/>
    </source>
</evidence>
<dbReference type="InterPro" id="IPR030678">
    <property type="entry name" value="Peptide/Ni-bd"/>
</dbReference>
<dbReference type="Proteomes" id="UP000019918">
    <property type="component" value="Unassembled WGS sequence"/>
</dbReference>
<evidence type="ECO:0000256" key="8">
    <source>
        <dbReference type="SAM" id="SignalP"/>
    </source>
</evidence>
<dbReference type="Gene3D" id="3.10.105.10">
    <property type="entry name" value="Dipeptide-binding Protein, Domain 3"/>
    <property type="match status" value="1"/>
</dbReference>
<evidence type="ECO:0000313" key="10">
    <source>
        <dbReference type="EMBL" id="EXU76660.1"/>
    </source>
</evidence>
<keyword evidence="6 8" id="KW-0732">Signal</keyword>
<feature type="domain" description="Solute-binding protein family 5" evidence="9">
    <location>
        <begin position="67"/>
        <end position="428"/>
    </location>
</feature>
<accession>A0A014NS18</accession>
<feature type="chain" id="PRO_5001474208" description="Glutathione-binding protein GsiB" evidence="8">
    <location>
        <begin position="25"/>
        <end position="513"/>
    </location>
</feature>
<dbReference type="OrthoDB" id="9801912at2"/>
<evidence type="ECO:0000256" key="5">
    <source>
        <dbReference type="ARBA" id="ARBA00022448"/>
    </source>
</evidence>
<reference evidence="10 11" key="1">
    <citation type="submission" date="2014-02" db="EMBL/GenBank/DDBJ databases">
        <title>Draft genome of Erwinia mallotivora strain BT-MARDI, a papaya dieback pathogen.</title>
        <authorList>
            <person name="Redzuan R."/>
            <person name="Abu Bakar N."/>
            <person name="Badrun R."/>
            <person name="Mohd Raih M.F."/>
            <person name="Rozano L."/>
            <person name="Mat Amin N."/>
        </authorList>
    </citation>
    <scope>NUCLEOTIDE SEQUENCE [LARGE SCALE GENOMIC DNA]</scope>
    <source>
        <strain evidence="10 11">BT-MARDI</strain>
    </source>
</reference>
<dbReference type="PIRSF" id="PIRSF002741">
    <property type="entry name" value="MppA"/>
    <property type="match status" value="1"/>
</dbReference>
<dbReference type="Gene3D" id="3.90.76.10">
    <property type="entry name" value="Dipeptide-binding Protein, Domain 1"/>
    <property type="match status" value="1"/>
</dbReference>
<evidence type="ECO:0000256" key="3">
    <source>
        <dbReference type="ARBA" id="ARBA00005695"/>
    </source>
</evidence>
<evidence type="ECO:0000256" key="6">
    <source>
        <dbReference type="ARBA" id="ARBA00022729"/>
    </source>
</evidence>
<gene>
    <name evidence="10" type="ORF">BG55_04395</name>
</gene>
<evidence type="ECO:0000256" key="7">
    <source>
        <dbReference type="ARBA" id="ARBA00022764"/>
    </source>
</evidence>
<dbReference type="Pfam" id="PF00496">
    <property type="entry name" value="SBP_bac_5"/>
    <property type="match status" value="1"/>
</dbReference>
<keyword evidence="5" id="KW-0813">Transport</keyword>
<comment type="subcellular location">
    <subcellularLocation>
        <location evidence="2">Periplasm</location>
    </subcellularLocation>
</comment>
<dbReference type="AlphaFoldDB" id="A0A014NS18"/>
<dbReference type="RefSeq" id="WP_034934627.1">
    <property type="nucleotide sequence ID" value="NZ_JFHN01000025.1"/>
</dbReference>
<keyword evidence="11" id="KW-1185">Reference proteome</keyword>
<dbReference type="InterPro" id="IPR039424">
    <property type="entry name" value="SBP_5"/>
</dbReference>
<dbReference type="GO" id="GO:0042938">
    <property type="term" value="P:dipeptide transport"/>
    <property type="evidence" value="ECO:0007669"/>
    <property type="project" value="TreeGrafter"/>
</dbReference>
<dbReference type="GO" id="GO:0043190">
    <property type="term" value="C:ATP-binding cassette (ABC) transporter complex"/>
    <property type="evidence" value="ECO:0007669"/>
    <property type="project" value="InterPro"/>
</dbReference>
<dbReference type="PANTHER" id="PTHR30290:SF32">
    <property type="entry name" value="GLUTATHIONE-BINDING PROTEIN GSIB"/>
    <property type="match status" value="1"/>
</dbReference>
<dbReference type="Gene3D" id="3.40.190.10">
    <property type="entry name" value="Periplasmic binding protein-like II"/>
    <property type="match status" value="1"/>
</dbReference>
<dbReference type="GO" id="GO:0030288">
    <property type="term" value="C:outer membrane-bounded periplasmic space"/>
    <property type="evidence" value="ECO:0007669"/>
    <property type="project" value="TreeGrafter"/>
</dbReference>
<dbReference type="PATRIC" id="fig|69222.5.peg.908"/>
<proteinExistence type="inferred from homology"/>
<comment type="caution">
    <text evidence="10">The sequence shown here is derived from an EMBL/GenBank/DDBJ whole genome shotgun (WGS) entry which is preliminary data.</text>
</comment>
<dbReference type="InterPro" id="IPR000914">
    <property type="entry name" value="SBP_5_dom"/>
</dbReference>
<sequence length="513" mass="56240">MKPSVRRSAVALALSLCLCGMVQAQDLRISAYVDITGLDPHDTSDNASYSVQSGIFERLFQFDNKMKLVPWLATDYSSNADATEFTLNLRSGVTFQDGTPFDAEAVKANLDRLADQSKGLKRNSLYKMINAVTVTSPTQVKVALNRSFGAFINTLAHPSAVMWSPAVLKQYPQEAQLRLHPTGTGPFRFVSWQPGKEVKLTKYDGYWRKGWPKVDNVMISPAPEDATRVAALKSGQVDAIYPLPSDLIATVQNDSKLAVQRDESIYLYYLAMNNQHKPLADLRVRQAINYAINRDIWLKVAWAGMGKPTTSAIPPAVQFYSKQSEPDYSYNPAKAKALLKEAGYGSGLALKLWVTNTTSSVRAAQFLKQQLGAAGISVTVTPMDSGARDAKLWGVKDPKQAEFDLYYGGWSTSTGDADWALRPLFASESWVPTSYNVSYYSNPETDKAIAAGLQTADPAKRAAAYADAQKIIWKDAPIAFLGSPDNLVGKKKNLEGVSLLADGSLLFTQAEFK</sequence>
<organism evidence="10 11">
    <name type="scientific">Erwinia mallotivora</name>
    <dbReference type="NCBI Taxonomy" id="69222"/>
    <lineage>
        <taxon>Bacteria</taxon>
        <taxon>Pseudomonadati</taxon>
        <taxon>Pseudomonadota</taxon>
        <taxon>Gammaproteobacteria</taxon>
        <taxon>Enterobacterales</taxon>
        <taxon>Erwiniaceae</taxon>
        <taxon>Erwinia</taxon>
    </lineage>
</organism>